<feature type="binding site" evidence="17">
    <location>
        <position position="200"/>
    </location>
    <ligand>
        <name>Zn(2+)</name>
        <dbReference type="ChEBI" id="CHEBI:29105"/>
        <label>1</label>
    </ligand>
</feature>
<feature type="binding site" evidence="17">
    <location>
        <position position="162"/>
    </location>
    <ligand>
        <name>Ca(2+)</name>
        <dbReference type="ChEBI" id="CHEBI:29108"/>
        <label>2</label>
    </ligand>
</feature>
<evidence type="ECO:0000256" key="11">
    <source>
        <dbReference type="ARBA" id="ARBA00022837"/>
    </source>
</evidence>
<comment type="subcellular location">
    <subcellularLocation>
        <location evidence="1">Secreted</location>
        <location evidence="1">Extracellular space</location>
        <location evidence="1">Extracellular matrix</location>
    </subcellularLocation>
</comment>
<evidence type="ECO:0000256" key="19">
    <source>
        <dbReference type="PROSITE-ProRule" id="PRU01011"/>
    </source>
</evidence>
<keyword evidence="4" id="KW-0272">Extracellular matrix</keyword>
<evidence type="ECO:0000256" key="15">
    <source>
        <dbReference type="PIRSR" id="PIRSR001191-1"/>
    </source>
</evidence>
<dbReference type="InterPro" id="IPR002477">
    <property type="entry name" value="Peptidoglycan-bd-like"/>
</dbReference>
<feature type="non-terminal residue" evidence="22">
    <location>
        <position position="1"/>
    </location>
</feature>
<dbReference type="InterPro" id="IPR006026">
    <property type="entry name" value="Peptidase_Metallo"/>
</dbReference>
<evidence type="ECO:0000313" key="23">
    <source>
        <dbReference type="Proteomes" id="UP000287033"/>
    </source>
</evidence>
<dbReference type="GO" id="GO:0008270">
    <property type="term" value="F:zinc ion binding"/>
    <property type="evidence" value="ECO:0007669"/>
    <property type="project" value="InterPro"/>
</dbReference>
<evidence type="ECO:0000256" key="8">
    <source>
        <dbReference type="ARBA" id="ARBA00022737"/>
    </source>
</evidence>
<feature type="binding site" evidence="17">
    <location>
        <position position="180"/>
    </location>
    <ligand>
        <name>Ca(2+)</name>
        <dbReference type="ChEBI" id="CHEBI:29108"/>
        <label>3</label>
    </ligand>
</feature>
<feature type="binding site" evidence="17">
    <location>
        <position position="385"/>
    </location>
    <ligand>
        <name>Ca(2+)</name>
        <dbReference type="ChEBI" id="CHEBI:29108"/>
        <label>5</label>
    </ligand>
</feature>
<dbReference type="GO" id="GO:0004222">
    <property type="term" value="F:metalloendopeptidase activity"/>
    <property type="evidence" value="ECO:0007669"/>
    <property type="project" value="InterPro"/>
</dbReference>
<dbReference type="FunFam" id="3.40.390.10:FF:000007">
    <property type="entry name" value="Collagenase 3"/>
    <property type="match status" value="1"/>
</dbReference>
<name>A0A401S2J2_CHIPU</name>
<evidence type="ECO:0000256" key="13">
    <source>
        <dbReference type="ARBA" id="ARBA00023145"/>
    </source>
</evidence>
<dbReference type="SUPFAM" id="SSF55486">
    <property type="entry name" value="Metalloproteases ('zincins'), catalytic domain"/>
    <property type="match status" value="1"/>
</dbReference>
<evidence type="ECO:0000256" key="1">
    <source>
        <dbReference type="ARBA" id="ARBA00004498"/>
    </source>
</evidence>
<feature type="binding site" evidence="17">
    <location>
        <position position="202"/>
    </location>
    <ligand>
        <name>Ca(2+)</name>
        <dbReference type="ChEBI" id="CHEBI:29108"/>
        <label>3</label>
    </ligand>
</feature>
<feature type="signal peptide" evidence="20">
    <location>
        <begin position="1"/>
        <end position="23"/>
    </location>
</feature>
<evidence type="ECO:0000256" key="5">
    <source>
        <dbReference type="ARBA" id="ARBA00022670"/>
    </source>
</evidence>
<keyword evidence="6 16" id="KW-0479">Metal-binding</keyword>
<dbReference type="InterPro" id="IPR033739">
    <property type="entry name" value="M10A_MMP"/>
</dbReference>
<comment type="similarity">
    <text evidence="2">Belongs to the peptidase M10A family.</text>
</comment>
<keyword evidence="7 20" id="KW-0732">Signal</keyword>
<feature type="binding site" evidence="17">
    <location>
        <position position="172"/>
    </location>
    <ligand>
        <name>Zn(2+)</name>
        <dbReference type="ChEBI" id="CHEBI:29105"/>
        <label>1</label>
    </ligand>
</feature>
<evidence type="ECO:0000256" key="12">
    <source>
        <dbReference type="ARBA" id="ARBA00023049"/>
    </source>
</evidence>
<gene>
    <name evidence="22" type="ORF">chiPu_0002984</name>
</gene>
<comment type="cofactor">
    <cofactor evidence="17">
        <name>Ca(2+)</name>
        <dbReference type="ChEBI" id="CHEBI:29108"/>
    </cofactor>
    <text evidence="17">Can bind about 5 Ca(2+) ions per subunit.</text>
</comment>
<feature type="binding site" evidence="17">
    <location>
        <position position="196"/>
    </location>
    <ligand>
        <name>Ca(2+)</name>
        <dbReference type="ChEBI" id="CHEBI:29108"/>
        <label>2</label>
    </ligand>
</feature>
<dbReference type="InterPro" id="IPR036375">
    <property type="entry name" value="Hemopexin-like_dom_sf"/>
</dbReference>
<evidence type="ECO:0000256" key="10">
    <source>
        <dbReference type="ARBA" id="ARBA00022833"/>
    </source>
</evidence>
<dbReference type="OMA" id="KIQSVWP"/>
<dbReference type="SUPFAM" id="SSF47090">
    <property type="entry name" value="PGBD-like"/>
    <property type="match status" value="1"/>
</dbReference>
<dbReference type="SUPFAM" id="SSF50923">
    <property type="entry name" value="Hemopexin-like domain"/>
    <property type="match status" value="1"/>
</dbReference>
<dbReference type="Gene3D" id="3.40.390.10">
    <property type="entry name" value="Collagenase (Catalytic Domain)"/>
    <property type="match status" value="1"/>
</dbReference>
<dbReference type="EMBL" id="BEZZ01000061">
    <property type="protein sequence ID" value="GCC24582.1"/>
    <property type="molecule type" value="Genomic_DNA"/>
</dbReference>
<feature type="repeat" description="Hemopexin" evidence="19">
    <location>
        <begin position="379"/>
        <end position="427"/>
    </location>
</feature>
<keyword evidence="5" id="KW-0645">Protease</keyword>
<dbReference type="PANTHER" id="PTHR10201:SF291">
    <property type="entry name" value="MATRIX METALLOPROTEINASE 1, ISOFORM C-RELATED"/>
    <property type="match status" value="1"/>
</dbReference>
<dbReference type="Pfam" id="PF00413">
    <property type="entry name" value="Peptidase_M10"/>
    <property type="match status" value="1"/>
</dbReference>
<evidence type="ECO:0000256" key="2">
    <source>
        <dbReference type="ARBA" id="ARBA00010370"/>
    </source>
</evidence>
<dbReference type="GO" id="GO:0030198">
    <property type="term" value="P:extracellular matrix organization"/>
    <property type="evidence" value="ECO:0007669"/>
    <property type="project" value="TreeGrafter"/>
</dbReference>
<feature type="repeat" description="Hemopexin" evidence="19">
    <location>
        <begin position="331"/>
        <end position="377"/>
    </location>
</feature>
<dbReference type="PANTHER" id="PTHR10201">
    <property type="entry name" value="MATRIX METALLOPROTEINASE"/>
    <property type="match status" value="1"/>
</dbReference>
<keyword evidence="23" id="KW-1185">Reference proteome</keyword>
<dbReference type="InterPro" id="IPR036365">
    <property type="entry name" value="PGBD-like_sf"/>
</dbReference>
<dbReference type="InterPro" id="IPR001818">
    <property type="entry name" value="Pept_M10_metallopeptidase"/>
</dbReference>
<evidence type="ECO:0000256" key="9">
    <source>
        <dbReference type="ARBA" id="ARBA00022801"/>
    </source>
</evidence>
<feature type="active site" evidence="15">
    <location>
        <position position="223"/>
    </location>
</feature>
<dbReference type="CDD" id="cd04278">
    <property type="entry name" value="ZnMc_MMP"/>
    <property type="match status" value="1"/>
</dbReference>
<evidence type="ECO:0000256" key="16">
    <source>
        <dbReference type="PIRSR" id="PIRSR001191-2"/>
    </source>
</evidence>
<feature type="repeat" description="Hemopexin" evidence="19">
    <location>
        <begin position="281"/>
        <end position="330"/>
    </location>
</feature>
<dbReference type="Pfam" id="PF01471">
    <property type="entry name" value="PG_binding_1"/>
    <property type="match status" value="1"/>
</dbReference>
<dbReference type="AlphaFoldDB" id="A0A401S2J2"/>
<keyword evidence="9" id="KW-0378">Hydrolase</keyword>
<dbReference type="GO" id="GO:0006508">
    <property type="term" value="P:proteolysis"/>
    <property type="evidence" value="ECO:0007669"/>
    <property type="project" value="UniProtKB-KW"/>
</dbReference>
<protein>
    <recommendedName>
        <fullName evidence="21">Peptidase metallopeptidase domain-containing protein</fullName>
    </recommendedName>
</protein>
<keyword evidence="8" id="KW-0677">Repeat</keyword>
<dbReference type="PIRSF" id="PIRSF001191">
    <property type="entry name" value="Peptidase_M10A_matrix"/>
    <property type="match status" value="1"/>
</dbReference>
<dbReference type="InterPro" id="IPR021190">
    <property type="entry name" value="Pept_M10A"/>
</dbReference>
<evidence type="ECO:0000256" key="4">
    <source>
        <dbReference type="ARBA" id="ARBA00022530"/>
    </source>
</evidence>
<keyword evidence="3" id="KW-0964">Secreted</keyword>
<feature type="binding site" evidence="17">
    <location>
        <position position="187"/>
    </location>
    <ligand>
        <name>Zn(2+)</name>
        <dbReference type="ChEBI" id="CHEBI:29105"/>
        <label>1</label>
    </ligand>
</feature>
<evidence type="ECO:0000259" key="21">
    <source>
        <dbReference type="SMART" id="SM00235"/>
    </source>
</evidence>
<evidence type="ECO:0000256" key="20">
    <source>
        <dbReference type="SAM" id="SignalP"/>
    </source>
</evidence>
<evidence type="ECO:0000313" key="22">
    <source>
        <dbReference type="EMBL" id="GCC24582.1"/>
    </source>
</evidence>
<dbReference type="GO" id="GO:0030574">
    <property type="term" value="P:collagen catabolic process"/>
    <property type="evidence" value="ECO:0007669"/>
    <property type="project" value="TreeGrafter"/>
</dbReference>
<comment type="caution">
    <text evidence="22">The sequence shown here is derived from an EMBL/GenBank/DDBJ whole genome shotgun (WGS) entry which is preliminary data.</text>
</comment>
<feature type="binding site" evidence="17">
    <location>
        <position position="291"/>
    </location>
    <ligand>
        <name>Ca(2+)</name>
        <dbReference type="ChEBI" id="CHEBI:29108"/>
        <label>4</label>
    </ligand>
</feature>
<feature type="binding site" evidence="17">
    <location>
        <position position="198"/>
    </location>
    <ligand>
        <name>Ca(2+)</name>
        <dbReference type="ChEBI" id="CHEBI:29108"/>
        <label>2</label>
    </ligand>
</feature>
<feature type="binding site" evidence="17">
    <location>
        <position position="128"/>
    </location>
    <ligand>
        <name>Ca(2+)</name>
        <dbReference type="ChEBI" id="CHEBI:29108"/>
        <label>1</label>
    </ligand>
</feature>
<dbReference type="Pfam" id="PF00045">
    <property type="entry name" value="Hemopexin"/>
    <property type="match status" value="3"/>
</dbReference>
<dbReference type="Gene3D" id="2.110.10.10">
    <property type="entry name" value="Hemopexin-like domain"/>
    <property type="match status" value="1"/>
</dbReference>
<dbReference type="OrthoDB" id="406838at2759"/>
<feature type="binding site" description="in inhibited form" evidence="17">
    <location>
        <position position="94"/>
    </location>
    <ligand>
        <name>Zn(2+)</name>
        <dbReference type="ChEBI" id="CHEBI:29105"/>
        <label>2</label>
        <note>catalytic</note>
    </ligand>
</feature>
<evidence type="ECO:0000256" key="18">
    <source>
        <dbReference type="PIRSR" id="PIRSR621190-4"/>
    </source>
</evidence>
<dbReference type="InterPro" id="IPR024079">
    <property type="entry name" value="MetalloPept_cat_dom_sf"/>
</dbReference>
<dbReference type="PRINTS" id="PR00138">
    <property type="entry name" value="MATRIXIN"/>
</dbReference>
<evidence type="ECO:0000256" key="7">
    <source>
        <dbReference type="ARBA" id="ARBA00022729"/>
    </source>
</evidence>
<dbReference type="Proteomes" id="UP000287033">
    <property type="component" value="Unassembled WGS sequence"/>
</dbReference>
<keyword evidence="12" id="KW-0482">Metalloprotease</keyword>
<feature type="binding site" evidence="17">
    <location>
        <position position="174"/>
    </location>
    <ligand>
        <name>Zn(2+)</name>
        <dbReference type="ChEBI" id="CHEBI:29105"/>
        <label>1</label>
    </ligand>
</feature>
<evidence type="ECO:0000256" key="6">
    <source>
        <dbReference type="ARBA" id="ARBA00022723"/>
    </source>
</evidence>
<feature type="binding site" evidence="17">
    <location>
        <position position="205"/>
    </location>
    <ligand>
        <name>Ca(2+)</name>
        <dbReference type="ChEBI" id="CHEBI:29108"/>
        <label>3</label>
    </ligand>
</feature>
<sequence length="471" mass="53347">PIKKKMKYFQVPILLILLNSTFAFTFPLSSEINQHDLDFAKQYLMQFYDSSDGLKASSNDNLRANIMKMQNFFGLLVTGELNSETLEVMKKPRCGVQDSQSLQYNHFPGRIKWLHNNLTYRIINYTPDITSSEVVTAIKAAFKMWSDVIPLKFTRISSGIADIMISFAFGVHNDGYPFDGPNGILAHAFPPGPNLGGDVHFDEAETWSMGSNGYNLFLVAAHEIGHSLGMAHSQDVGALMFPTYSYSNMQEFRLPYDDVVGIQALYGSSGNHDQKHHPKTPETCDPSLSFDAVSTLRGEIMFYKDRFVWRVVPRMPNAILTLTKSLWPDLPTKIDASYENVFKGTTLFFKGTQYWAVTGYSTLNGYPKTIASLGFPSAVKKIDAAVQIPDIRKTFFFVENKYWSYDDSTERMDRGNPKLIADEWNGIGDQVDAAFEHHGLINFITGYTMFRYDYNTNRVIEIVYANSEICK</sequence>
<evidence type="ECO:0000256" key="3">
    <source>
        <dbReference type="ARBA" id="ARBA00022525"/>
    </source>
</evidence>
<feature type="binding site" evidence="16">
    <location>
        <position position="232"/>
    </location>
    <ligand>
        <name>Zn(2+)</name>
        <dbReference type="ChEBI" id="CHEBI:29105"/>
        <label>2</label>
        <note>catalytic</note>
    </ligand>
</feature>
<dbReference type="FunFam" id="2.110.10.10:FF:000002">
    <property type="entry name" value="Matrix metallopeptidase 3"/>
    <property type="match status" value="1"/>
</dbReference>
<keyword evidence="14" id="KW-1015">Disulfide bond</keyword>
<feature type="binding site" evidence="17">
    <location>
        <position position="335"/>
    </location>
    <ligand>
        <name>Ca(2+)</name>
        <dbReference type="ChEBI" id="CHEBI:29108"/>
        <label>4</label>
    </ligand>
</feature>
<evidence type="ECO:0000256" key="14">
    <source>
        <dbReference type="ARBA" id="ARBA00023157"/>
    </source>
</evidence>
<dbReference type="SMART" id="SM00120">
    <property type="entry name" value="HX"/>
    <property type="match status" value="3"/>
</dbReference>
<feature type="binding site" evidence="17">
    <location>
        <position position="194"/>
    </location>
    <ligand>
        <name>Ca(2+)</name>
        <dbReference type="ChEBI" id="CHEBI:29108"/>
        <label>2</label>
    </ligand>
</feature>
<comment type="cofactor">
    <cofactor evidence="17">
        <name>Zn(2+)</name>
        <dbReference type="ChEBI" id="CHEBI:29105"/>
    </cofactor>
    <text evidence="17">Binds 2 Zn(2+) ions per subunit.</text>
</comment>
<dbReference type="InterPro" id="IPR000585">
    <property type="entry name" value="Hemopexin-like_dom"/>
</dbReference>
<dbReference type="STRING" id="137246.A0A401S2J2"/>
<dbReference type="GO" id="GO:0031012">
    <property type="term" value="C:extracellular matrix"/>
    <property type="evidence" value="ECO:0007669"/>
    <property type="project" value="InterPro"/>
</dbReference>
<dbReference type="CDD" id="cd00094">
    <property type="entry name" value="HX"/>
    <property type="match status" value="1"/>
</dbReference>
<proteinExistence type="inferred from homology"/>
<dbReference type="InterPro" id="IPR018487">
    <property type="entry name" value="Hemopexin-like_repeat"/>
</dbReference>
<evidence type="ECO:0000256" key="17">
    <source>
        <dbReference type="PIRSR" id="PIRSR621190-2"/>
    </source>
</evidence>
<keyword evidence="11 17" id="KW-0106">Calcium</keyword>
<dbReference type="PROSITE" id="PS51642">
    <property type="entry name" value="HEMOPEXIN_2"/>
    <property type="match status" value="3"/>
</dbReference>
<organism evidence="22 23">
    <name type="scientific">Chiloscyllium punctatum</name>
    <name type="common">Brownbanded bambooshark</name>
    <name type="synonym">Hemiscyllium punctatum</name>
    <dbReference type="NCBI Taxonomy" id="137246"/>
    <lineage>
        <taxon>Eukaryota</taxon>
        <taxon>Metazoa</taxon>
        <taxon>Chordata</taxon>
        <taxon>Craniata</taxon>
        <taxon>Vertebrata</taxon>
        <taxon>Chondrichthyes</taxon>
        <taxon>Elasmobranchii</taxon>
        <taxon>Galeomorphii</taxon>
        <taxon>Galeoidea</taxon>
        <taxon>Orectolobiformes</taxon>
        <taxon>Hemiscylliidae</taxon>
        <taxon>Chiloscyllium</taxon>
    </lineage>
</organism>
<feature type="chain" id="PRO_5019016720" description="Peptidase metallopeptidase domain-containing protein" evidence="20">
    <location>
        <begin position="24"/>
        <end position="471"/>
    </location>
</feature>
<feature type="binding site" evidence="17">
    <location>
        <position position="205"/>
    </location>
    <ligand>
        <name>Ca(2+)</name>
        <dbReference type="ChEBI" id="CHEBI:29108"/>
        <label>1</label>
    </ligand>
</feature>
<feature type="binding site" evidence="16">
    <location>
        <position position="222"/>
    </location>
    <ligand>
        <name>Zn(2+)</name>
        <dbReference type="ChEBI" id="CHEBI:29105"/>
        <label>2</label>
        <note>catalytic</note>
    </ligand>
</feature>
<feature type="modified residue" description="Phosphotyrosine; by PKDCC" evidence="18">
    <location>
        <position position="366"/>
    </location>
</feature>
<feature type="binding site" evidence="16">
    <location>
        <position position="226"/>
    </location>
    <ligand>
        <name>Zn(2+)</name>
        <dbReference type="ChEBI" id="CHEBI:29105"/>
        <label>2</label>
        <note>catalytic</note>
    </ligand>
</feature>
<accession>A0A401S2J2</accession>
<dbReference type="SMART" id="SM00235">
    <property type="entry name" value="ZnMc"/>
    <property type="match status" value="1"/>
</dbReference>
<feature type="binding site" evidence="17">
    <location>
        <position position="179"/>
    </location>
    <ligand>
        <name>Ca(2+)</name>
        <dbReference type="ChEBI" id="CHEBI:29108"/>
        <label>3</label>
    </ligand>
</feature>
<feature type="binding site" evidence="17">
    <location>
        <position position="432"/>
    </location>
    <ligand>
        <name>Ca(2+)</name>
        <dbReference type="ChEBI" id="CHEBI:29108"/>
        <label>4</label>
    </ligand>
</feature>
<reference evidence="22 23" key="1">
    <citation type="journal article" date="2018" name="Nat. Ecol. Evol.">
        <title>Shark genomes provide insights into elasmobranch evolution and the origin of vertebrates.</title>
        <authorList>
            <person name="Hara Y"/>
            <person name="Yamaguchi K"/>
            <person name="Onimaru K"/>
            <person name="Kadota M"/>
            <person name="Koyanagi M"/>
            <person name="Keeley SD"/>
            <person name="Tatsumi K"/>
            <person name="Tanaka K"/>
            <person name="Motone F"/>
            <person name="Kageyama Y"/>
            <person name="Nozu R"/>
            <person name="Adachi N"/>
            <person name="Nishimura O"/>
            <person name="Nakagawa R"/>
            <person name="Tanegashima C"/>
            <person name="Kiyatake I"/>
            <person name="Matsumoto R"/>
            <person name="Murakumo K"/>
            <person name="Nishida K"/>
            <person name="Terakita A"/>
            <person name="Kuratani S"/>
            <person name="Sato K"/>
            <person name="Hyodo S Kuraku.S."/>
        </authorList>
    </citation>
    <scope>NUCLEOTIDE SEQUENCE [LARGE SCALE GENOMIC DNA]</scope>
</reference>
<feature type="domain" description="Peptidase metallopeptidase" evidence="21">
    <location>
        <begin position="109"/>
        <end position="268"/>
    </location>
</feature>
<keyword evidence="10 16" id="KW-0862">Zinc</keyword>
<feature type="binding site" evidence="17">
    <location>
        <position position="240"/>
    </location>
    <ligand>
        <name>Zn(2+)</name>
        <dbReference type="ChEBI" id="CHEBI:29105"/>
        <label>2</label>
        <note>catalytic</note>
    </ligand>
</feature>
<keyword evidence="13" id="KW-0865">Zymogen</keyword>